<dbReference type="SUPFAM" id="SSF51905">
    <property type="entry name" value="FAD/NAD(P)-binding domain"/>
    <property type="match status" value="1"/>
</dbReference>
<sequence>MRNILIVGAGQAGLQLALSLKAEGHQVTLMSARTPAEIRAGRPTSTQAMFDPALELERAYGLNHWDQAAPPIHGLHVMLAAPPGNLALQFTAPLDRPAYSTDQRIKFAQWLTEAEQAGVDVIYQPVSLSYLQALTPRYDLTIVAAGRGDLVEAFDRDPDRSPYTEPQRALAVAYVHGLAPDPAWPEPHVEFHAIPGLGELFVIPSLTTSGPCDILFWEAIPGGPLDVFENQPAENHLEITLGLIKENLPWFSERCGDVTLTDDQATIRGRFTPAVRKPVAHLPGGGIALGIGDIVISNDPITGQGSNTAAKAAAHYLQAILANGDKPFDEEWMTVTFESFWAAHGQAVTLWTNGMLQPLPPHAQQILGAASANQTVARRFAHGFEDPNDLLTWFADPQAAETYLRSV</sequence>
<dbReference type="Gene3D" id="6.10.250.650">
    <property type="match status" value="1"/>
</dbReference>
<dbReference type="PRINTS" id="PR00420">
    <property type="entry name" value="RNGMNOXGNASE"/>
</dbReference>
<name>A0A327Z8C3_9ACTN</name>
<protein>
    <submittedName>
        <fullName evidence="2">2-polyprenyl-6-methoxyphenol hydroxylase-like FAD-dependent oxidoreductase</fullName>
    </submittedName>
</protein>
<feature type="domain" description="Styrene monooxygenase StyA putative substrate binding" evidence="1">
    <location>
        <begin position="146"/>
        <end position="254"/>
    </location>
</feature>
<dbReference type="AlphaFoldDB" id="A0A327Z8C3"/>
<comment type="caution">
    <text evidence="2">The sequence shown here is derived from an EMBL/GenBank/DDBJ whole genome shotgun (WGS) entry which is preliminary data.</text>
</comment>
<evidence type="ECO:0000313" key="2">
    <source>
        <dbReference type="EMBL" id="RAK27387.1"/>
    </source>
</evidence>
<gene>
    <name evidence="2" type="ORF">B0I29_12321</name>
</gene>
<dbReference type="OrthoDB" id="3414915at2"/>
<dbReference type="Gene3D" id="3.40.50.720">
    <property type="entry name" value="NAD(P)-binding Rossmann-like Domain"/>
    <property type="match status" value="1"/>
</dbReference>
<dbReference type="EMBL" id="QLMJ01000023">
    <property type="protein sequence ID" value="RAK27387.1"/>
    <property type="molecule type" value="Genomic_DNA"/>
</dbReference>
<reference evidence="2 3" key="1">
    <citation type="submission" date="2018-06" db="EMBL/GenBank/DDBJ databases">
        <title>Genomic Encyclopedia of Type Strains, Phase III (KMG-III): the genomes of soil and plant-associated and newly described type strains.</title>
        <authorList>
            <person name="Whitman W."/>
        </authorList>
    </citation>
    <scope>NUCLEOTIDE SEQUENCE [LARGE SCALE GENOMIC DNA]</scope>
    <source>
        <strain evidence="2 3">CGMCC 4.7090</strain>
    </source>
</reference>
<accession>A0A327Z8C3</accession>
<keyword evidence="3" id="KW-1185">Reference proteome</keyword>
<dbReference type="Gene3D" id="3.50.50.60">
    <property type="entry name" value="FAD/NAD(P)-binding domain"/>
    <property type="match status" value="2"/>
</dbReference>
<dbReference type="Pfam" id="PF17885">
    <property type="entry name" value="Smoa_sbd"/>
    <property type="match status" value="1"/>
</dbReference>
<proteinExistence type="predicted"/>
<dbReference type="RefSeq" id="WP_111653923.1">
    <property type="nucleotide sequence ID" value="NZ_JACHWI010000016.1"/>
</dbReference>
<organism evidence="2 3">
    <name type="scientific">Actinoplanes lutulentus</name>
    <dbReference type="NCBI Taxonomy" id="1287878"/>
    <lineage>
        <taxon>Bacteria</taxon>
        <taxon>Bacillati</taxon>
        <taxon>Actinomycetota</taxon>
        <taxon>Actinomycetes</taxon>
        <taxon>Micromonosporales</taxon>
        <taxon>Micromonosporaceae</taxon>
        <taxon>Actinoplanes</taxon>
    </lineage>
</organism>
<dbReference type="InterPro" id="IPR041654">
    <property type="entry name" value="StyA_sbd"/>
</dbReference>
<evidence type="ECO:0000313" key="3">
    <source>
        <dbReference type="Proteomes" id="UP000249341"/>
    </source>
</evidence>
<dbReference type="InterPro" id="IPR036188">
    <property type="entry name" value="FAD/NAD-bd_sf"/>
</dbReference>
<dbReference type="Proteomes" id="UP000249341">
    <property type="component" value="Unassembled WGS sequence"/>
</dbReference>
<evidence type="ECO:0000259" key="1">
    <source>
        <dbReference type="Pfam" id="PF17885"/>
    </source>
</evidence>